<evidence type="ECO:0000256" key="7">
    <source>
        <dbReference type="ARBA" id="ARBA00022859"/>
    </source>
</evidence>
<keyword evidence="6 19" id="KW-0732">Signal</keyword>
<feature type="chain" id="PRO_5045592557" description="Triggering receptor expressed on myeloid cells 1" evidence="19">
    <location>
        <begin position="21"/>
        <end position="365"/>
    </location>
</feature>
<keyword evidence="4" id="KW-0399">Innate immunity</keyword>
<comment type="caution">
    <text evidence="21">The sequence shown here is derived from an EMBL/GenBank/DDBJ whole genome shotgun (WGS) entry which is preliminary data.</text>
</comment>
<evidence type="ECO:0000256" key="3">
    <source>
        <dbReference type="ARBA" id="ARBA00022475"/>
    </source>
</evidence>
<keyword evidence="8 18" id="KW-1133">Transmembrane helix</keyword>
<dbReference type="PANTHER" id="PTHR19357:SF0">
    <property type="entry name" value="TRIGGERING RECEPTOR EXPRESSED ON MYELOID CELLS 1"/>
    <property type="match status" value="1"/>
</dbReference>
<keyword evidence="22" id="KW-1185">Reference proteome</keyword>
<evidence type="ECO:0000256" key="19">
    <source>
        <dbReference type="SAM" id="SignalP"/>
    </source>
</evidence>
<dbReference type="PANTHER" id="PTHR19357">
    <property type="entry name" value="TRIGGERING RECEPTOR EXPRESSED ON MYELOID CELLS 1"/>
    <property type="match status" value="1"/>
</dbReference>
<evidence type="ECO:0000256" key="12">
    <source>
        <dbReference type="ARBA" id="ARBA00023170"/>
    </source>
</evidence>
<evidence type="ECO:0000256" key="8">
    <source>
        <dbReference type="ARBA" id="ARBA00022989"/>
    </source>
</evidence>
<feature type="domain" description="Ig-like" evidence="20">
    <location>
        <begin position="185"/>
        <end position="294"/>
    </location>
</feature>
<keyword evidence="10 18" id="KW-0472">Membrane</keyword>
<evidence type="ECO:0000256" key="16">
    <source>
        <dbReference type="ARBA" id="ARBA00046918"/>
    </source>
</evidence>
<feature type="compositionally biased region" description="Low complexity" evidence="17">
    <location>
        <begin position="161"/>
        <end position="170"/>
    </location>
</feature>
<dbReference type="PROSITE" id="PS50835">
    <property type="entry name" value="IG_LIKE"/>
    <property type="match status" value="2"/>
</dbReference>
<dbReference type="EMBL" id="BAAFST010000017">
    <property type="protein sequence ID" value="GAB1301160.1"/>
    <property type="molecule type" value="Genomic_DNA"/>
</dbReference>
<dbReference type="InterPro" id="IPR003599">
    <property type="entry name" value="Ig_sub"/>
</dbReference>
<evidence type="ECO:0000256" key="5">
    <source>
        <dbReference type="ARBA" id="ARBA00022692"/>
    </source>
</evidence>
<evidence type="ECO:0000256" key="2">
    <source>
        <dbReference type="ARBA" id="ARBA00021287"/>
    </source>
</evidence>
<dbReference type="SUPFAM" id="SSF48726">
    <property type="entry name" value="Immunoglobulin"/>
    <property type="match status" value="2"/>
</dbReference>
<evidence type="ECO:0000256" key="15">
    <source>
        <dbReference type="ARBA" id="ARBA00045778"/>
    </source>
</evidence>
<evidence type="ECO:0000256" key="1">
    <source>
        <dbReference type="ARBA" id="ARBA00004251"/>
    </source>
</evidence>
<comment type="subcellular location">
    <subcellularLocation>
        <location evidence="1">Cell membrane</location>
        <topology evidence="1">Single-pass type I membrane protein</topology>
    </subcellularLocation>
</comment>
<evidence type="ECO:0000256" key="10">
    <source>
        <dbReference type="ARBA" id="ARBA00023136"/>
    </source>
</evidence>
<protein>
    <recommendedName>
        <fullName evidence="2">Triggering receptor expressed on myeloid cells 1</fullName>
    </recommendedName>
</protein>
<keyword evidence="13" id="KW-0325">Glycoprotein</keyword>
<organism evidence="21 22">
    <name type="scientific">Apodemus speciosus</name>
    <name type="common">Large Japanese field mouse</name>
    <dbReference type="NCBI Taxonomy" id="105296"/>
    <lineage>
        <taxon>Eukaryota</taxon>
        <taxon>Metazoa</taxon>
        <taxon>Chordata</taxon>
        <taxon>Craniata</taxon>
        <taxon>Vertebrata</taxon>
        <taxon>Euteleostomi</taxon>
        <taxon>Mammalia</taxon>
        <taxon>Eutheria</taxon>
        <taxon>Euarchontoglires</taxon>
        <taxon>Glires</taxon>
        <taxon>Rodentia</taxon>
        <taxon>Myomorpha</taxon>
        <taxon>Muroidea</taxon>
        <taxon>Muridae</taxon>
        <taxon>Murinae</taxon>
        <taxon>Apodemus</taxon>
    </lineage>
</organism>
<feature type="transmembrane region" description="Helical" evidence="18">
    <location>
        <begin position="318"/>
        <end position="343"/>
    </location>
</feature>
<evidence type="ECO:0000313" key="21">
    <source>
        <dbReference type="EMBL" id="GAB1301160.1"/>
    </source>
</evidence>
<gene>
    <name evidence="21" type="ORF">APTSU1_001639800</name>
</gene>
<keyword evidence="7" id="KW-0391">Immunity</keyword>
<feature type="domain" description="Ig-like" evidence="20">
    <location>
        <begin position="24"/>
        <end position="117"/>
    </location>
</feature>
<dbReference type="SMART" id="SM00409">
    <property type="entry name" value="IG"/>
    <property type="match status" value="2"/>
</dbReference>
<dbReference type="Gene3D" id="2.60.40.10">
    <property type="entry name" value="Immunoglobulins"/>
    <property type="match status" value="2"/>
</dbReference>
<comment type="function">
    <text evidence="15">Cell surface receptor that plays important roles in innate and adaptive immunity by amplifying inflammatory responses. Upon activation by various ligands such as PGLYRP1, HMGB1 or HSP70, multimerizes and forms a complex with transmembrane adapter TYROBP/DAP12. In turn, initiates a SYK-mediated cascade of tyrosine phosphorylation, activating multiple downstream mediators such as BTK, MAPK1, MAPK3 or phospholipase C-gamma. This cascade promotes the neutrophil- and macrophage-mediated release of pro-inflammatory cytokines and/or chemokines, as well as their migration and thereby amplifies inflammatory responses that are triggered by bacterial and fungal infections. By also promoting the amplification of inflammatory signals that are initially triggered by Toll-like receptor (TLR) and NOD-like receptor engagement, plays a major role in the pathophysiology of acute and chronic inflammatory diseases of different etiologies including septic shock and atherosclerosis.</text>
</comment>
<evidence type="ECO:0000256" key="11">
    <source>
        <dbReference type="ARBA" id="ARBA00023157"/>
    </source>
</evidence>
<sequence>MRKAGLWGLLWVVFISEVKAAIVPAEERYDLVEGQTLTVGCPFNIMKYASSRKAWQRLPAGKEPLTLVVTETSSTRPSEVHTGKYILKDDPTEAMLVVQMTDLQVTDSGLYRCVIYHPPNDPVLLFHPVRLVVTKGSSDVFNPDIIPTIRMPDRPILITTKHSPSDTTTTRSLPKPTAVVSSPDPGVTIMNGTSAARRLQAEDEEEQKCFLEGENLTLTCPYNIMLYSLSWKAWQRVRSLGSPETLVLTNTRNADFNVARAGRYLLEDYPTESVVKVTVTGLQRQDVGLYQCVVYLSPDNVVVLYQRIRLLWCQEQPVMVIILTCGFILNKGLIFSVLFVLLCKAGPKVLQPSNTSKVQGVSEKQ</sequence>
<keyword evidence="3" id="KW-1003">Cell membrane</keyword>
<comment type="subunit">
    <text evidence="16">Monomer. Homomultimer; when activated. Interacts with TYROBP/DAP12. Interacts with TLR4.</text>
</comment>
<reference evidence="21 22" key="1">
    <citation type="submission" date="2024-08" db="EMBL/GenBank/DDBJ databases">
        <title>The draft genome of Apodemus speciosus.</title>
        <authorList>
            <person name="Nabeshima K."/>
            <person name="Suzuki S."/>
            <person name="Onuma M."/>
        </authorList>
    </citation>
    <scope>NUCLEOTIDE SEQUENCE [LARGE SCALE GENOMIC DNA]</scope>
    <source>
        <strain evidence="21">IB14-021</strain>
    </source>
</reference>
<evidence type="ECO:0000256" key="4">
    <source>
        <dbReference type="ARBA" id="ARBA00022588"/>
    </source>
</evidence>
<proteinExistence type="predicted"/>
<evidence type="ECO:0000256" key="18">
    <source>
        <dbReference type="SAM" id="Phobius"/>
    </source>
</evidence>
<dbReference type="InterPro" id="IPR013783">
    <property type="entry name" value="Ig-like_fold"/>
</dbReference>
<keyword evidence="9" id="KW-1064">Adaptive immunity</keyword>
<evidence type="ECO:0000313" key="22">
    <source>
        <dbReference type="Proteomes" id="UP001623349"/>
    </source>
</evidence>
<keyword evidence="11" id="KW-1015">Disulfide bond</keyword>
<evidence type="ECO:0000259" key="20">
    <source>
        <dbReference type="PROSITE" id="PS50835"/>
    </source>
</evidence>
<dbReference type="Proteomes" id="UP001623349">
    <property type="component" value="Unassembled WGS sequence"/>
</dbReference>
<dbReference type="InterPro" id="IPR036179">
    <property type="entry name" value="Ig-like_dom_sf"/>
</dbReference>
<evidence type="ECO:0000256" key="6">
    <source>
        <dbReference type="ARBA" id="ARBA00022729"/>
    </source>
</evidence>
<name>A0ABQ0FPN6_APOSI</name>
<dbReference type="Pfam" id="PF07686">
    <property type="entry name" value="V-set"/>
    <property type="match status" value="2"/>
</dbReference>
<keyword evidence="12 21" id="KW-0675">Receptor</keyword>
<evidence type="ECO:0000256" key="17">
    <source>
        <dbReference type="SAM" id="MobiDB-lite"/>
    </source>
</evidence>
<feature type="region of interest" description="Disordered" evidence="17">
    <location>
        <begin position="161"/>
        <end position="186"/>
    </location>
</feature>
<dbReference type="InterPro" id="IPR013106">
    <property type="entry name" value="Ig_V-set"/>
</dbReference>
<evidence type="ECO:0000256" key="13">
    <source>
        <dbReference type="ARBA" id="ARBA00023180"/>
    </source>
</evidence>
<keyword evidence="5 18" id="KW-0812">Transmembrane</keyword>
<dbReference type="InterPro" id="IPR007110">
    <property type="entry name" value="Ig-like_dom"/>
</dbReference>
<keyword evidence="14" id="KW-0393">Immunoglobulin domain</keyword>
<feature type="signal peptide" evidence="19">
    <location>
        <begin position="1"/>
        <end position="20"/>
    </location>
</feature>
<evidence type="ECO:0000256" key="9">
    <source>
        <dbReference type="ARBA" id="ARBA00023130"/>
    </source>
</evidence>
<evidence type="ECO:0000256" key="14">
    <source>
        <dbReference type="ARBA" id="ARBA00023319"/>
    </source>
</evidence>
<accession>A0ABQ0FPN6</accession>